<feature type="binding site" evidence="14">
    <location>
        <begin position="4"/>
        <end position="11"/>
    </location>
    <ligand>
        <name>ATP</name>
        <dbReference type="ChEBI" id="CHEBI:30616"/>
    </ligand>
</feature>
<feature type="binding site" evidence="14">
    <location>
        <position position="184"/>
    </location>
    <ligand>
        <name>Zn(2+)</name>
        <dbReference type="ChEBI" id="CHEBI:29105"/>
    </ligand>
</feature>
<evidence type="ECO:0000256" key="9">
    <source>
        <dbReference type="ARBA" id="ARBA00023277"/>
    </source>
</evidence>
<evidence type="ECO:0000256" key="6">
    <source>
        <dbReference type="ARBA" id="ARBA00022777"/>
    </source>
</evidence>
<keyword evidence="8 14" id="KW-0067">ATP-binding</keyword>
<organism evidence="15 16">
    <name type="scientific">Siccibacter colletis</name>
    <dbReference type="NCBI Taxonomy" id="1505757"/>
    <lineage>
        <taxon>Bacteria</taxon>
        <taxon>Pseudomonadati</taxon>
        <taxon>Pseudomonadota</taxon>
        <taxon>Gammaproteobacteria</taxon>
        <taxon>Enterobacterales</taxon>
        <taxon>Enterobacteriaceae</taxon>
        <taxon>Siccibacter</taxon>
    </lineage>
</organism>
<feature type="binding site" evidence="14">
    <location>
        <position position="157"/>
    </location>
    <ligand>
        <name>Zn(2+)</name>
        <dbReference type="ChEBI" id="CHEBI:29105"/>
    </ligand>
</feature>
<dbReference type="SUPFAM" id="SSF53067">
    <property type="entry name" value="Actin-like ATPase domain"/>
    <property type="match status" value="1"/>
</dbReference>
<evidence type="ECO:0000256" key="3">
    <source>
        <dbReference type="ARBA" id="ARBA00022679"/>
    </source>
</evidence>
<feature type="binding site" evidence="14">
    <location>
        <position position="179"/>
    </location>
    <ligand>
        <name>Zn(2+)</name>
        <dbReference type="ChEBI" id="CHEBI:29105"/>
    </ligand>
</feature>
<dbReference type="RefSeq" id="WP_264385870.1">
    <property type="nucleotide sequence ID" value="NZ_CP074352.1"/>
</dbReference>
<evidence type="ECO:0000256" key="10">
    <source>
        <dbReference type="ARBA" id="ARBA00031123"/>
    </source>
</evidence>
<comment type="similarity">
    <text evidence="12 14">Belongs to the ROK (NagC/XylR) family. NagK subfamily.</text>
</comment>
<evidence type="ECO:0000256" key="7">
    <source>
        <dbReference type="ARBA" id="ARBA00022833"/>
    </source>
</evidence>
<feature type="binding site" evidence="14">
    <location>
        <begin position="133"/>
        <end position="140"/>
    </location>
    <ligand>
        <name>ATP</name>
        <dbReference type="ChEBI" id="CHEBI:30616"/>
    </ligand>
</feature>
<dbReference type="InterPro" id="IPR049874">
    <property type="entry name" value="ROK_cs"/>
</dbReference>
<dbReference type="NCBIfam" id="NF009835">
    <property type="entry name" value="PRK13310.1"/>
    <property type="match status" value="1"/>
</dbReference>
<dbReference type="Pfam" id="PF00480">
    <property type="entry name" value="ROK"/>
    <property type="match status" value="1"/>
</dbReference>
<keyword evidence="4 14" id="KW-0479">Metal-binding</keyword>
<comment type="function">
    <text evidence="14">Catalyzes the phosphorylation of N-acetyl-D-glucosamine (GlcNAc) derived from cell-wall degradation, yielding GlcNAc-6-P.</text>
</comment>
<dbReference type="Proteomes" id="UP001156318">
    <property type="component" value="Chromosome"/>
</dbReference>
<gene>
    <name evidence="14 15" type="primary">nagK</name>
    <name evidence="15" type="ORF">KFZ77_07460</name>
</gene>
<feature type="binding site" evidence="14">
    <location>
        <position position="177"/>
    </location>
    <ligand>
        <name>Zn(2+)</name>
        <dbReference type="ChEBI" id="CHEBI:29105"/>
    </ligand>
</feature>
<dbReference type="PANTHER" id="PTHR18964:SF162">
    <property type="entry name" value="N-ACETYL-D-GLUCOSAMINE KINASE"/>
    <property type="match status" value="1"/>
</dbReference>
<dbReference type="InterPro" id="IPR023505">
    <property type="entry name" value="N-acetyl-D-glucosamine_kinase"/>
</dbReference>
<dbReference type="CDD" id="cd24057">
    <property type="entry name" value="ASKHA_NBD_ROK_NAGK"/>
    <property type="match status" value="1"/>
</dbReference>
<dbReference type="Gene3D" id="3.30.420.40">
    <property type="match status" value="2"/>
</dbReference>
<dbReference type="InterPro" id="IPR000600">
    <property type="entry name" value="ROK"/>
</dbReference>
<evidence type="ECO:0000256" key="8">
    <source>
        <dbReference type="ARBA" id="ARBA00022840"/>
    </source>
</evidence>
<evidence type="ECO:0000256" key="1">
    <source>
        <dbReference type="ARBA" id="ARBA00012122"/>
    </source>
</evidence>
<reference evidence="15 16" key="1">
    <citation type="submission" date="2021-05" db="EMBL/GenBank/DDBJ databases">
        <title>Isolation, identification, and the growth promoting effects of Pantoea dispersa strain YSD J2 from the aboveground leaves of Cyperus esculentus L.Var. Sativus.</title>
        <authorList>
            <person name="Wang S."/>
            <person name="Tang X.M."/>
            <person name="Huang Y.N."/>
        </authorList>
    </citation>
    <scope>NUCLEOTIDE SEQUENCE [LARGE SCALE GENOMIC DNA]</scope>
    <source>
        <strain evidence="16">YSD YN2</strain>
    </source>
</reference>
<evidence type="ECO:0000256" key="4">
    <source>
        <dbReference type="ARBA" id="ARBA00022723"/>
    </source>
</evidence>
<keyword evidence="16" id="KW-1185">Reference proteome</keyword>
<evidence type="ECO:0000256" key="13">
    <source>
        <dbReference type="ARBA" id="ARBA00049065"/>
    </source>
</evidence>
<evidence type="ECO:0000256" key="14">
    <source>
        <dbReference type="HAMAP-Rule" id="MF_01271"/>
    </source>
</evidence>
<evidence type="ECO:0000256" key="11">
    <source>
        <dbReference type="ARBA" id="ARBA00037880"/>
    </source>
</evidence>
<keyword evidence="3 14" id="KW-0808">Transferase</keyword>
<comment type="pathway">
    <text evidence="11 14">Cell wall biogenesis; peptidoglycan recycling.</text>
</comment>
<dbReference type="EC" id="2.7.1.59" evidence="1 14"/>
<dbReference type="InterPro" id="IPR043129">
    <property type="entry name" value="ATPase_NBD"/>
</dbReference>
<dbReference type="HAMAP" id="MF_01271">
    <property type="entry name" value="GlcNAc_kinase"/>
    <property type="match status" value="1"/>
</dbReference>
<protein>
    <recommendedName>
        <fullName evidence="2 14">N-acetyl-D-glucosamine kinase</fullName>
        <ecNumber evidence="1 14">2.7.1.59</ecNumber>
    </recommendedName>
    <alternativeName>
        <fullName evidence="10 14">GlcNAc kinase</fullName>
    </alternativeName>
</protein>
<proteinExistence type="inferred from homology"/>
<keyword evidence="5 14" id="KW-0547">Nucleotide-binding</keyword>
<dbReference type="EMBL" id="CP074352">
    <property type="protein sequence ID" value="UYU33337.1"/>
    <property type="molecule type" value="Genomic_DNA"/>
</dbReference>
<dbReference type="PROSITE" id="PS01125">
    <property type="entry name" value="ROK"/>
    <property type="match status" value="1"/>
</dbReference>
<keyword evidence="7 14" id="KW-0862">Zinc</keyword>
<evidence type="ECO:0000256" key="2">
    <source>
        <dbReference type="ARBA" id="ARBA00014974"/>
    </source>
</evidence>
<evidence type="ECO:0000256" key="5">
    <source>
        <dbReference type="ARBA" id="ARBA00022741"/>
    </source>
</evidence>
<name>A0ABY6JHN1_9ENTR</name>
<sequence length="303" mass="32575">MYYGFDIGGSKIALGVYDDARRLQWERRIATPHDDYRAFLDAIAGLVTEADTRFGAAGSVGVGIPGMPQTDDGTLYAANLPAASGRPFMADLSDRLGREVRVDNDANCFTLSEAWDDEFRHLPVVMGLILGTGVGGGLVVNGKPVSGRSYITGEFGHTRLPVDALDALGADVPLRPCGCGQRGCIEGYLSGPGFAWLWQHYYAQPHNAQQIVALWQAGDTRARAFVDRWLDLLAVCLGNILTILDPHLVVIGGGLSHFDALFEALPSRLPRALLPVAKVPRIARARHGDAGGMRGAAFLHLTE</sequence>
<accession>A0ABY6JHN1</accession>
<evidence type="ECO:0000256" key="12">
    <source>
        <dbReference type="ARBA" id="ARBA00038116"/>
    </source>
</evidence>
<dbReference type="PANTHER" id="PTHR18964">
    <property type="entry name" value="ROK (REPRESSOR, ORF, KINASE) FAMILY"/>
    <property type="match status" value="1"/>
</dbReference>
<evidence type="ECO:0000313" key="16">
    <source>
        <dbReference type="Proteomes" id="UP001156318"/>
    </source>
</evidence>
<keyword evidence="9 14" id="KW-0119">Carbohydrate metabolism</keyword>
<evidence type="ECO:0000313" key="15">
    <source>
        <dbReference type="EMBL" id="UYU33337.1"/>
    </source>
</evidence>
<keyword evidence="6 14" id="KW-0418">Kinase</keyword>
<dbReference type="GO" id="GO:0045127">
    <property type="term" value="F:N-acetylglucosamine kinase activity"/>
    <property type="evidence" value="ECO:0007669"/>
    <property type="project" value="UniProtKB-EC"/>
</dbReference>
<comment type="catalytic activity">
    <reaction evidence="13 14">
        <text>N-acetyl-D-glucosamine + ATP = N-acetyl-D-glucosamine 6-phosphate + ADP + H(+)</text>
        <dbReference type="Rhea" id="RHEA:17417"/>
        <dbReference type="ChEBI" id="CHEBI:15378"/>
        <dbReference type="ChEBI" id="CHEBI:30616"/>
        <dbReference type="ChEBI" id="CHEBI:57513"/>
        <dbReference type="ChEBI" id="CHEBI:456216"/>
        <dbReference type="ChEBI" id="CHEBI:506227"/>
        <dbReference type="EC" id="2.7.1.59"/>
    </reaction>
</comment>